<dbReference type="Proteomes" id="UP000248897">
    <property type="component" value="Chromosome 1"/>
</dbReference>
<dbReference type="Pfam" id="PF05860">
    <property type="entry name" value="TPS"/>
    <property type="match status" value="1"/>
</dbReference>
<reference evidence="4 5" key="1">
    <citation type="submission" date="2018-06" db="EMBL/GenBank/DDBJ databases">
        <authorList>
            <consortium name="Pathogen Informatics"/>
            <person name="Doyle S."/>
        </authorList>
    </citation>
    <scope>NUCLEOTIDE SEQUENCE [LARGE SCALE GENOMIC DNA]</scope>
    <source>
        <strain evidence="4 5">NCTC12961</strain>
    </source>
</reference>
<feature type="signal peptide" evidence="1">
    <location>
        <begin position="1"/>
        <end position="27"/>
    </location>
</feature>
<dbReference type="SUPFAM" id="SSF51126">
    <property type="entry name" value="Pectin lyase-like"/>
    <property type="match status" value="1"/>
</dbReference>
<evidence type="ECO:0000259" key="2">
    <source>
        <dbReference type="SMART" id="SM00912"/>
    </source>
</evidence>
<dbReference type="Gene3D" id="2.160.20.10">
    <property type="entry name" value="Single-stranded right-handed beta-helix, Pectin lyase-like"/>
    <property type="match status" value="1"/>
</dbReference>
<name>A0A2X4V2L0_SERPL</name>
<keyword evidence="1" id="KW-0732">Signal</keyword>
<protein>
    <submittedName>
        <fullName evidence="3">Filamentous hemagglutinin N-terminal domain-containing protein</fullName>
    </submittedName>
    <submittedName>
        <fullName evidence="4">Hemolysin</fullName>
    </submittedName>
</protein>
<reference evidence="3 6" key="2">
    <citation type="submission" date="2020-12" db="EMBL/GenBank/DDBJ databases">
        <title>FDA dAtabase for Regulatory Grade micrObial Sequences (FDA-ARGOS): Supporting development and validation of Infectious Disease Dx tests.</title>
        <authorList>
            <person name="Sproer C."/>
            <person name="Gronow S."/>
            <person name="Severitt S."/>
            <person name="Schroder I."/>
            <person name="Tallon L."/>
            <person name="Sadzewicz L."/>
            <person name="Zhao X."/>
            <person name="Boylan J."/>
            <person name="Ott S."/>
            <person name="Bowen H."/>
            <person name="Vavikolanu K."/>
            <person name="Mehta A."/>
            <person name="Aluvathingal J."/>
            <person name="Nadendla S."/>
            <person name="Lowell S."/>
            <person name="Myers T."/>
            <person name="Yan Y."/>
            <person name="Sichtig H."/>
        </authorList>
    </citation>
    <scope>NUCLEOTIDE SEQUENCE [LARGE SCALE GENOMIC DNA]</scope>
    <source>
        <strain evidence="3 6">FDAARGOS_907</strain>
    </source>
</reference>
<gene>
    <name evidence="4" type="primary">hpmA_2</name>
    <name evidence="3" type="ORF">I6G64_13510</name>
    <name evidence="4" type="ORF">NCTC12961_05743</name>
</gene>
<evidence type="ECO:0000256" key="1">
    <source>
        <dbReference type="SAM" id="SignalP"/>
    </source>
</evidence>
<dbReference type="RefSeq" id="WP_062869012.1">
    <property type="nucleotide sequence ID" value="NZ_CAMITG010000008.1"/>
</dbReference>
<dbReference type="InterPro" id="IPR012334">
    <property type="entry name" value="Pectin_lyas_fold"/>
</dbReference>
<dbReference type="SMART" id="SM00912">
    <property type="entry name" value="Haemagg_act"/>
    <property type="match status" value="1"/>
</dbReference>
<evidence type="ECO:0000313" key="4">
    <source>
        <dbReference type="EMBL" id="SQI46366.1"/>
    </source>
</evidence>
<sequence>MKKVLPRKISCLSAMIMLCVSGGSAFADTSIVPVGGNVNLTANNVPVVNINQPGQDGVSHNQYSQFDVGSQGAVLNNAQGSAQSQLAGAINANPNLSAGAAKVILNEINSSDKTLLNGMIEVAGQKADVIVANRSGITCNGCGFINTGTGVLTTGELQFKDKQFTGYNVTDGTITFEGKGLQKGDVDYTAVIARAENINAAVQAKSLLVLAGKKTVTADLTRYTNVDNKDKSPEVLVDVSQLGGMYAGKINLIANENGVGVNNNPQISLRNKGELVTDGDNLILTATSVVNQGKITSGASAAIQTTALNNSGDIKANDIAYINTTSLQNEKNISSNNKLNINSTSLANKAGGNITSHQGEMALNSTSFSNDGNISARGNIVQSGTSFSNSGSLTSTQGGITSSGTSFYNTGNISAYNNITRTGTSFGNSGKMVSTQGSVFNNGRDINKPVVVSPPQQQNPWWSSWWYPRW</sequence>
<dbReference type="Proteomes" id="UP000594967">
    <property type="component" value="Chromosome"/>
</dbReference>
<evidence type="ECO:0000313" key="5">
    <source>
        <dbReference type="Proteomes" id="UP000248897"/>
    </source>
</evidence>
<dbReference type="InterPro" id="IPR008638">
    <property type="entry name" value="FhaB/CdiA-like_TPS"/>
</dbReference>
<feature type="chain" id="PRO_5016121004" evidence="1">
    <location>
        <begin position="28"/>
        <end position="470"/>
    </location>
</feature>
<dbReference type="InterPro" id="IPR011050">
    <property type="entry name" value="Pectin_lyase_fold/virulence"/>
</dbReference>
<evidence type="ECO:0000313" key="6">
    <source>
        <dbReference type="Proteomes" id="UP000594967"/>
    </source>
</evidence>
<evidence type="ECO:0000313" key="3">
    <source>
        <dbReference type="EMBL" id="QPS18633.1"/>
    </source>
</evidence>
<organism evidence="4 5">
    <name type="scientific">Serratia plymuthica</name>
    <dbReference type="NCBI Taxonomy" id="82996"/>
    <lineage>
        <taxon>Bacteria</taxon>
        <taxon>Pseudomonadati</taxon>
        <taxon>Pseudomonadota</taxon>
        <taxon>Gammaproteobacteria</taxon>
        <taxon>Enterobacterales</taxon>
        <taxon>Yersiniaceae</taxon>
        <taxon>Serratia</taxon>
    </lineage>
</organism>
<dbReference type="AlphaFoldDB" id="A0A2X4V2L0"/>
<keyword evidence="6" id="KW-1185">Reference proteome</keyword>
<dbReference type="EMBL" id="CP065673">
    <property type="protein sequence ID" value="QPS18633.1"/>
    <property type="molecule type" value="Genomic_DNA"/>
</dbReference>
<accession>A0A2X4V2L0</accession>
<dbReference type="NCBIfam" id="TIGR01901">
    <property type="entry name" value="adhes_NPXG"/>
    <property type="match status" value="1"/>
</dbReference>
<dbReference type="EMBL" id="LS483469">
    <property type="protein sequence ID" value="SQI46366.1"/>
    <property type="molecule type" value="Genomic_DNA"/>
</dbReference>
<feature type="domain" description="Filamentous haemagglutinin FhaB/tRNA nuclease CdiA-like TPS" evidence="2">
    <location>
        <begin position="42"/>
        <end position="162"/>
    </location>
</feature>
<proteinExistence type="predicted"/>